<dbReference type="EMBL" id="PZZL01000006">
    <property type="protein sequence ID" value="PTM53529.1"/>
    <property type="molecule type" value="Genomic_DNA"/>
</dbReference>
<keyword evidence="1" id="KW-0732">Signal</keyword>
<name>A0A2T4Z1F4_9HYPH</name>
<proteinExistence type="predicted"/>
<keyword evidence="3" id="KW-1185">Reference proteome</keyword>
<evidence type="ECO:0000313" key="2">
    <source>
        <dbReference type="EMBL" id="PTM53529.1"/>
    </source>
</evidence>
<reference evidence="2 3" key="1">
    <citation type="submission" date="2018-04" db="EMBL/GenBank/DDBJ databases">
        <title>Genomic Encyclopedia of Archaeal and Bacterial Type Strains, Phase II (KMG-II): from individual species to whole genera.</title>
        <authorList>
            <person name="Goeker M."/>
        </authorList>
    </citation>
    <scope>NUCLEOTIDE SEQUENCE [LARGE SCALE GENOMIC DNA]</scope>
    <source>
        <strain evidence="2 3">DSM 25521</strain>
    </source>
</reference>
<accession>A0A2T4Z1F4</accession>
<dbReference type="OrthoDB" id="7950111at2"/>
<comment type="caution">
    <text evidence="2">The sequence shown here is derived from an EMBL/GenBank/DDBJ whole genome shotgun (WGS) entry which is preliminary data.</text>
</comment>
<evidence type="ECO:0000313" key="3">
    <source>
        <dbReference type="Proteomes" id="UP000241808"/>
    </source>
</evidence>
<gene>
    <name evidence="2" type="ORF">C8P69_106183</name>
</gene>
<protein>
    <submittedName>
        <fullName evidence="2">Uncharacterized protein</fullName>
    </submittedName>
</protein>
<dbReference type="RefSeq" id="WP_108178300.1">
    <property type="nucleotide sequence ID" value="NZ_PZZL01000006.1"/>
</dbReference>
<dbReference type="Proteomes" id="UP000241808">
    <property type="component" value="Unassembled WGS sequence"/>
</dbReference>
<sequence length="214" mass="23214">MERAKTTAWQALVLLVSVVAAGPGASAQSGQSAIPSSGSAAYDRLDLTTPEAALRQFLGAYRRGDYVTAFWILAPASQQAFQAHLMRFDLSKIARVSVTGAMTHAPEMIPPVNRLEQTDPSFSFAYAMQVARRLDIMPLNLAGMPEDMSPAVVPRLGTRVQLADGQVEIAMPLQAYRAPVVFRMVRSPQGRWRVQQVLPPGGHVESLPFGLPTD</sequence>
<organism evidence="2 3">
    <name type="scientific">Phreatobacter oligotrophus</name>
    <dbReference type="NCBI Taxonomy" id="1122261"/>
    <lineage>
        <taxon>Bacteria</taxon>
        <taxon>Pseudomonadati</taxon>
        <taxon>Pseudomonadota</taxon>
        <taxon>Alphaproteobacteria</taxon>
        <taxon>Hyphomicrobiales</taxon>
        <taxon>Phreatobacteraceae</taxon>
        <taxon>Phreatobacter</taxon>
    </lineage>
</organism>
<feature type="signal peptide" evidence="1">
    <location>
        <begin position="1"/>
        <end position="21"/>
    </location>
</feature>
<evidence type="ECO:0000256" key="1">
    <source>
        <dbReference type="SAM" id="SignalP"/>
    </source>
</evidence>
<dbReference type="AlphaFoldDB" id="A0A2T4Z1F4"/>
<feature type="chain" id="PRO_5015722376" evidence="1">
    <location>
        <begin position="22"/>
        <end position="214"/>
    </location>
</feature>